<gene>
    <name evidence="2" type="ORF">NIIDMKKI_54930</name>
</gene>
<sequence>MRPARRMTEATAVLTDVASVTSNCTNSTPGIGCVLLGLRLVPKTSKPFAAKAFATARPIPEETPVTNTTGDRPFISTPSKPTGVLLHAQRYAA</sequence>
<evidence type="ECO:0000313" key="3">
    <source>
        <dbReference type="Proteomes" id="UP000516380"/>
    </source>
</evidence>
<protein>
    <submittedName>
        <fullName evidence="2">Uncharacterized protein</fullName>
    </submittedName>
</protein>
<dbReference type="AlphaFoldDB" id="A0A7G1IHF7"/>
<feature type="compositionally biased region" description="Polar residues" evidence="1">
    <location>
        <begin position="64"/>
        <end position="80"/>
    </location>
</feature>
<feature type="region of interest" description="Disordered" evidence="1">
    <location>
        <begin position="60"/>
        <end position="80"/>
    </location>
</feature>
<keyword evidence="3" id="KW-1185">Reference proteome</keyword>
<name>A0A7G1IHF7_MYCKA</name>
<organism evidence="2 3">
    <name type="scientific">Mycobacterium kansasii</name>
    <dbReference type="NCBI Taxonomy" id="1768"/>
    <lineage>
        <taxon>Bacteria</taxon>
        <taxon>Bacillati</taxon>
        <taxon>Actinomycetota</taxon>
        <taxon>Actinomycetes</taxon>
        <taxon>Mycobacteriales</taxon>
        <taxon>Mycobacteriaceae</taxon>
        <taxon>Mycobacterium</taxon>
    </lineage>
</organism>
<dbReference type="Proteomes" id="UP000516380">
    <property type="component" value="Chromosome"/>
</dbReference>
<evidence type="ECO:0000256" key="1">
    <source>
        <dbReference type="SAM" id="MobiDB-lite"/>
    </source>
</evidence>
<evidence type="ECO:0000313" key="2">
    <source>
        <dbReference type="EMBL" id="BCI90287.1"/>
    </source>
</evidence>
<reference evidence="2 3" key="1">
    <citation type="submission" date="2020-07" db="EMBL/GenBank/DDBJ databases">
        <title>Mycobacterium kansasii (former subtype) with zoonotic potential isolated from diseased indoor pet cat, Japan.</title>
        <authorList>
            <person name="Fukano H."/>
            <person name="Terazono T."/>
            <person name="Hoshino Y."/>
        </authorList>
    </citation>
    <scope>NUCLEOTIDE SEQUENCE [LARGE SCALE GENOMIC DNA]</scope>
    <source>
        <strain evidence="2 3">Kuro-I</strain>
    </source>
</reference>
<proteinExistence type="predicted"/>
<accession>A0A7G1IHF7</accession>
<dbReference type="EMBL" id="AP023343">
    <property type="protein sequence ID" value="BCI90287.1"/>
    <property type="molecule type" value="Genomic_DNA"/>
</dbReference>